<feature type="signal peptide" evidence="2">
    <location>
        <begin position="1"/>
        <end position="24"/>
    </location>
</feature>
<proteinExistence type="predicted"/>
<keyword evidence="2" id="KW-0732">Signal</keyword>
<keyword evidence="4" id="KW-1185">Reference proteome</keyword>
<comment type="caution">
    <text evidence="3">The sequence shown here is derived from an EMBL/GenBank/DDBJ whole genome shotgun (WGS) entry which is preliminary data.</text>
</comment>
<accession>A0ABT4CYJ1</accession>
<feature type="compositionally biased region" description="Gly residues" evidence="1">
    <location>
        <begin position="152"/>
        <end position="188"/>
    </location>
</feature>
<dbReference type="RefSeq" id="WP_268039158.1">
    <property type="nucleotide sequence ID" value="NZ_JAPQER010000001.1"/>
</dbReference>
<organism evidence="3 4">
    <name type="scientific">Clostridium aestuarii</name>
    <dbReference type="NCBI Taxonomy" id="338193"/>
    <lineage>
        <taxon>Bacteria</taxon>
        <taxon>Bacillati</taxon>
        <taxon>Bacillota</taxon>
        <taxon>Clostridia</taxon>
        <taxon>Eubacteriales</taxon>
        <taxon>Clostridiaceae</taxon>
        <taxon>Clostridium</taxon>
    </lineage>
</organism>
<dbReference type="Proteomes" id="UP001078443">
    <property type="component" value="Unassembled WGS sequence"/>
</dbReference>
<protein>
    <recommendedName>
        <fullName evidence="5">DUF2680 domain-containing protein</fullName>
    </recommendedName>
</protein>
<evidence type="ECO:0000313" key="4">
    <source>
        <dbReference type="Proteomes" id="UP001078443"/>
    </source>
</evidence>
<evidence type="ECO:0000256" key="2">
    <source>
        <dbReference type="SAM" id="SignalP"/>
    </source>
</evidence>
<gene>
    <name evidence="3" type="ORF">OW763_00780</name>
</gene>
<dbReference type="EMBL" id="JAPQER010000001">
    <property type="protein sequence ID" value="MCY6482888.1"/>
    <property type="molecule type" value="Genomic_DNA"/>
</dbReference>
<evidence type="ECO:0000313" key="3">
    <source>
        <dbReference type="EMBL" id="MCY6482888.1"/>
    </source>
</evidence>
<evidence type="ECO:0000256" key="1">
    <source>
        <dbReference type="SAM" id="MobiDB-lite"/>
    </source>
</evidence>
<evidence type="ECO:0008006" key="5">
    <source>
        <dbReference type="Google" id="ProtNLM"/>
    </source>
</evidence>
<sequence length="201" mass="21056">MKKRKILATLTLVLTLGLGATAFAQNVIPTDNTPTSTTTTNSTTTKGIGLRRITGKRGYDYVVSIAKDILNIDDAAIDQARAENKTIYDLLEEKGISHDDFKAKLIESKEKAIDNAVEQGTITKEEGETYKENIKNNSANAVPGQGRLGAPRGNGQGLKDGTGSRNGGGKGRGTGNGLRDGSAGGQGSRGASNGYNCVLND</sequence>
<feature type="region of interest" description="Disordered" evidence="1">
    <location>
        <begin position="133"/>
        <end position="201"/>
    </location>
</feature>
<reference evidence="3" key="1">
    <citation type="submission" date="2022-12" db="EMBL/GenBank/DDBJ databases">
        <authorList>
            <person name="Wang J."/>
        </authorList>
    </citation>
    <scope>NUCLEOTIDE SEQUENCE</scope>
    <source>
        <strain evidence="3">HY-45-18</strain>
    </source>
</reference>
<name>A0ABT4CYJ1_9CLOT</name>
<feature type="chain" id="PRO_5047294532" description="DUF2680 domain-containing protein" evidence="2">
    <location>
        <begin position="25"/>
        <end position="201"/>
    </location>
</feature>